<evidence type="ECO:0000256" key="1">
    <source>
        <dbReference type="ARBA" id="ARBA00004889"/>
    </source>
</evidence>
<keyword evidence="5" id="KW-0460">Magnesium</keyword>
<dbReference type="GO" id="GO:0019856">
    <property type="term" value="P:pyrimidine nucleobase biosynthetic process"/>
    <property type="evidence" value="ECO:0007669"/>
    <property type="project" value="InterPro"/>
</dbReference>
<reference evidence="8" key="1">
    <citation type="submission" date="2018-05" db="EMBL/GenBank/DDBJ databases">
        <authorList>
            <person name="Lanie J.A."/>
            <person name="Ng W.-L."/>
            <person name="Kazmierczak K.M."/>
            <person name="Andrzejewski T.M."/>
            <person name="Davidsen T.M."/>
            <person name="Wayne K.J."/>
            <person name="Tettelin H."/>
            <person name="Glass J.I."/>
            <person name="Rusch D."/>
            <person name="Podicherti R."/>
            <person name="Tsui H.-C.T."/>
            <person name="Winkler M.E."/>
        </authorList>
    </citation>
    <scope>NUCLEOTIDE SEQUENCE</scope>
</reference>
<evidence type="ECO:0000256" key="3">
    <source>
        <dbReference type="ARBA" id="ARBA00022676"/>
    </source>
</evidence>
<dbReference type="NCBIfam" id="TIGR01367">
    <property type="entry name" value="pyrE_Therm"/>
    <property type="match status" value="1"/>
</dbReference>
<keyword evidence="3" id="KW-0328">Glycosyltransferase</keyword>
<evidence type="ECO:0000256" key="2">
    <source>
        <dbReference type="ARBA" id="ARBA00011971"/>
    </source>
</evidence>
<dbReference type="Gene3D" id="3.40.50.2020">
    <property type="match status" value="1"/>
</dbReference>
<evidence type="ECO:0000259" key="7">
    <source>
        <dbReference type="Pfam" id="PF00156"/>
    </source>
</evidence>
<dbReference type="SUPFAM" id="SSF53271">
    <property type="entry name" value="PRTase-like"/>
    <property type="match status" value="1"/>
</dbReference>
<evidence type="ECO:0000313" key="8">
    <source>
        <dbReference type="EMBL" id="SVC76239.1"/>
    </source>
</evidence>
<dbReference type="UniPathway" id="UPA00070">
    <property type="reaction ID" value="UER00119"/>
</dbReference>
<sequence>MSRDDYLNIFRKTGALLEGHFVLTSGRHSPSYFQCAKVLQHPQYLSMFSQKLSDHFESLDIDTVISPAVGGIVIGTDVGRVMAKRTIFAERENGDMTLRRGFNIKPGEKVLVVEDVITTGGSVKEVMNVVEAFGGIVMGVAVIVDRSNGLVVLHENQFSLVSMEVLSYEESEIPEELAAIPTTKPGSRSLK</sequence>
<evidence type="ECO:0000256" key="5">
    <source>
        <dbReference type="ARBA" id="ARBA00022842"/>
    </source>
</evidence>
<feature type="domain" description="Phosphoribosyltransferase" evidence="7">
    <location>
        <begin position="48"/>
        <end position="160"/>
    </location>
</feature>
<gene>
    <name evidence="8" type="ORF">METZ01_LOCUS329093</name>
</gene>
<protein>
    <recommendedName>
        <fullName evidence="2">orotate phosphoribosyltransferase</fullName>
        <ecNumber evidence="2">2.4.2.10</ecNumber>
    </recommendedName>
</protein>
<keyword evidence="4" id="KW-0808">Transferase</keyword>
<dbReference type="EC" id="2.4.2.10" evidence="2"/>
<dbReference type="PANTHER" id="PTHR19278:SF9">
    <property type="entry name" value="URIDINE 5'-MONOPHOSPHATE SYNTHASE"/>
    <property type="match status" value="1"/>
</dbReference>
<dbReference type="Pfam" id="PF00156">
    <property type="entry name" value="Pribosyltran"/>
    <property type="match status" value="1"/>
</dbReference>
<dbReference type="EMBL" id="UINC01109424">
    <property type="protein sequence ID" value="SVC76239.1"/>
    <property type="molecule type" value="Genomic_DNA"/>
</dbReference>
<dbReference type="AlphaFoldDB" id="A0A382PSB6"/>
<dbReference type="GO" id="GO:0004588">
    <property type="term" value="F:orotate phosphoribosyltransferase activity"/>
    <property type="evidence" value="ECO:0007669"/>
    <property type="project" value="UniProtKB-EC"/>
</dbReference>
<dbReference type="InterPro" id="IPR000836">
    <property type="entry name" value="PRTase_dom"/>
</dbReference>
<dbReference type="GO" id="GO:0044205">
    <property type="term" value="P:'de novo' UMP biosynthetic process"/>
    <property type="evidence" value="ECO:0007669"/>
    <property type="project" value="UniProtKB-UniPathway"/>
</dbReference>
<evidence type="ECO:0000256" key="4">
    <source>
        <dbReference type="ARBA" id="ARBA00022679"/>
    </source>
</evidence>
<proteinExistence type="inferred from homology"/>
<accession>A0A382PSB6</accession>
<dbReference type="HAMAP" id="MF_01208">
    <property type="entry name" value="PyrE"/>
    <property type="match status" value="1"/>
</dbReference>
<comment type="pathway">
    <text evidence="1">Pyrimidine metabolism; UMP biosynthesis via de novo pathway; UMP from orotate: step 1/2.</text>
</comment>
<dbReference type="CDD" id="cd06223">
    <property type="entry name" value="PRTases_typeI"/>
    <property type="match status" value="1"/>
</dbReference>
<name>A0A382PSB6_9ZZZZ</name>
<dbReference type="InterPro" id="IPR029057">
    <property type="entry name" value="PRTase-like"/>
</dbReference>
<dbReference type="InterPro" id="IPR023031">
    <property type="entry name" value="OPRT"/>
</dbReference>
<keyword evidence="6" id="KW-0665">Pyrimidine biosynthesis</keyword>
<dbReference type="PANTHER" id="PTHR19278">
    <property type="entry name" value="OROTATE PHOSPHORIBOSYLTRANSFERASE"/>
    <property type="match status" value="1"/>
</dbReference>
<organism evidence="8">
    <name type="scientific">marine metagenome</name>
    <dbReference type="NCBI Taxonomy" id="408172"/>
    <lineage>
        <taxon>unclassified sequences</taxon>
        <taxon>metagenomes</taxon>
        <taxon>ecological metagenomes</taxon>
    </lineage>
</organism>
<dbReference type="InterPro" id="IPR006273">
    <property type="entry name" value="Orotate_PRibTrfase_bac"/>
</dbReference>
<evidence type="ECO:0000256" key="6">
    <source>
        <dbReference type="ARBA" id="ARBA00022975"/>
    </source>
</evidence>